<dbReference type="InterPro" id="IPR001412">
    <property type="entry name" value="aa-tRNA-synth_I_CS"/>
</dbReference>
<comment type="catalytic activity">
    <reaction evidence="10">
        <text>tRNA(Trp) + L-tryptophan + ATP = L-tryptophyl-tRNA(Trp) + AMP + diphosphate + H(+)</text>
        <dbReference type="Rhea" id="RHEA:24080"/>
        <dbReference type="Rhea" id="RHEA-COMP:9671"/>
        <dbReference type="Rhea" id="RHEA-COMP:9705"/>
        <dbReference type="ChEBI" id="CHEBI:15378"/>
        <dbReference type="ChEBI" id="CHEBI:30616"/>
        <dbReference type="ChEBI" id="CHEBI:33019"/>
        <dbReference type="ChEBI" id="CHEBI:57912"/>
        <dbReference type="ChEBI" id="CHEBI:78442"/>
        <dbReference type="ChEBI" id="CHEBI:78535"/>
        <dbReference type="ChEBI" id="CHEBI:456215"/>
        <dbReference type="EC" id="6.1.1.2"/>
    </reaction>
</comment>
<dbReference type="GO" id="GO:0005829">
    <property type="term" value="C:cytosol"/>
    <property type="evidence" value="ECO:0007669"/>
    <property type="project" value="TreeGrafter"/>
</dbReference>
<keyword evidence="4 11" id="KW-0436">Ligase</keyword>
<evidence type="ECO:0000256" key="7">
    <source>
        <dbReference type="ARBA" id="ARBA00022917"/>
    </source>
</evidence>
<keyword evidence="6 11" id="KW-0067">ATP-binding</keyword>
<dbReference type="InterPro" id="IPR050203">
    <property type="entry name" value="Trp-tRNA_synthetase"/>
</dbReference>
<keyword evidence="13" id="KW-1185">Reference proteome</keyword>
<dbReference type="Gene3D" id="3.40.50.620">
    <property type="entry name" value="HUPs"/>
    <property type="match status" value="1"/>
</dbReference>
<dbReference type="AlphaFoldDB" id="A0AA35SH27"/>
<dbReference type="Proteomes" id="UP001174909">
    <property type="component" value="Unassembled WGS sequence"/>
</dbReference>
<dbReference type="PANTHER" id="PTHR43766:SF1">
    <property type="entry name" value="TRYPTOPHAN--TRNA LIGASE, MITOCHONDRIAL"/>
    <property type="match status" value="1"/>
</dbReference>
<dbReference type="PROSITE" id="PS00178">
    <property type="entry name" value="AA_TRNA_LIGASE_I"/>
    <property type="match status" value="1"/>
</dbReference>
<dbReference type="Pfam" id="PF00579">
    <property type="entry name" value="tRNA-synt_1b"/>
    <property type="match status" value="1"/>
</dbReference>
<evidence type="ECO:0000256" key="3">
    <source>
        <dbReference type="ARBA" id="ARBA00013161"/>
    </source>
</evidence>
<dbReference type="InterPro" id="IPR024109">
    <property type="entry name" value="Trp-tRNA-ligase_bac-type"/>
</dbReference>
<dbReference type="GO" id="GO:0005524">
    <property type="term" value="F:ATP binding"/>
    <property type="evidence" value="ECO:0007669"/>
    <property type="project" value="UniProtKB-KW"/>
</dbReference>
<dbReference type="CDD" id="cd00806">
    <property type="entry name" value="TrpRS_core"/>
    <property type="match status" value="1"/>
</dbReference>
<keyword evidence="5 11" id="KW-0547">Nucleotide-binding</keyword>
<reference evidence="12" key="1">
    <citation type="submission" date="2023-03" db="EMBL/GenBank/DDBJ databases">
        <authorList>
            <person name="Steffen K."/>
            <person name="Cardenas P."/>
        </authorList>
    </citation>
    <scope>NUCLEOTIDE SEQUENCE</scope>
</reference>
<comment type="caution">
    <text evidence="12">The sequence shown here is derived from an EMBL/GenBank/DDBJ whole genome shotgun (WGS) entry which is preliminary data.</text>
</comment>
<proteinExistence type="inferred from homology"/>
<evidence type="ECO:0000256" key="8">
    <source>
        <dbReference type="ARBA" id="ARBA00023146"/>
    </source>
</evidence>
<dbReference type="PRINTS" id="PR01039">
    <property type="entry name" value="TRNASYNTHTRP"/>
</dbReference>
<keyword evidence="8 11" id="KW-0030">Aminoacyl-tRNA synthetase</keyword>
<dbReference type="Gene3D" id="1.10.240.10">
    <property type="entry name" value="Tyrosyl-Transfer RNA Synthetase"/>
    <property type="match status" value="1"/>
</dbReference>
<dbReference type="GO" id="GO:0006436">
    <property type="term" value="P:tryptophanyl-tRNA aminoacylation"/>
    <property type="evidence" value="ECO:0007669"/>
    <property type="project" value="InterPro"/>
</dbReference>
<dbReference type="PANTHER" id="PTHR43766">
    <property type="entry name" value="TRYPTOPHAN--TRNA LIGASE, MITOCHONDRIAL"/>
    <property type="match status" value="1"/>
</dbReference>
<dbReference type="GO" id="GO:0005739">
    <property type="term" value="C:mitochondrion"/>
    <property type="evidence" value="ECO:0007669"/>
    <property type="project" value="UniProtKB-SubCell"/>
</dbReference>
<evidence type="ECO:0000256" key="5">
    <source>
        <dbReference type="ARBA" id="ARBA00022741"/>
    </source>
</evidence>
<evidence type="ECO:0000256" key="6">
    <source>
        <dbReference type="ARBA" id="ARBA00022840"/>
    </source>
</evidence>
<organism evidence="12 13">
    <name type="scientific">Geodia barretti</name>
    <name type="common">Barrett's horny sponge</name>
    <dbReference type="NCBI Taxonomy" id="519541"/>
    <lineage>
        <taxon>Eukaryota</taxon>
        <taxon>Metazoa</taxon>
        <taxon>Porifera</taxon>
        <taxon>Demospongiae</taxon>
        <taxon>Heteroscleromorpha</taxon>
        <taxon>Tetractinellida</taxon>
        <taxon>Astrophorina</taxon>
        <taxon>Geodiidae</taxon>
        <taxon>Geodia</taxon>
    </lineage>
</organism>
<evidence type="ECO:0000256" key="11">
    <source>
        <dbReference type="RuleBase" id="RU363036"/>
    </source>
</evidence>
<evidence type="ECO:0000256" key="9">
    <source>
        <dbReference type="ARBA" id="ARBA00030268"/>
    </source>
</evidence>
<dbReference type="EC" id="6.1.1.2" evidence="3"/>
<dbReference type="HAMAP" id="MF_00140_B">
    <property type="entry name" value="Trp_tRNA_synth_B"/>
    <property type="match status" value="1"/>
</dbReference>
<accession>A0AA35SH27</accession>
<keyword evidence="7 11" id="KW-0648">Protein biosynthesis</keyword>
<dbReference type="InterPro" id="IPR002306">
    <property type="entry name" value="Trp-tRNA-ligase"/>
</dbReference>
<gene>
    <name evidence="12" type="ORF">GBAR_LOCUS16515</name>
</gene>
<dbReference type="SUPFAM" id="SSF52374">
    <property type="entry name" value="Nucleotidylyl transferase"/>
    <property type="match status" value="1"/>
</dbReference>
<evidence type="ECO:0000256" key="2">
    <source>
        <dbReference type="ARBA" id="ARBA00005594"/>
    </source>
</evidence>
<dbReference type="InterPro" id="IPR002305">
    <property type="entry name" value="aa-tRNA-synth_Ic"/>
</dbReference>
<dbReference type="EMBL" id="CASHTH010002375">
    <property type="protein sequence ID" value="CAI8029028.1"/>
    <property type="molecule type" value="Genomic_DNA"/>
</dbReference>
<dbReference type="NCBIfam" id="TIGR00233">
    <property type="entry name" value="trpS"/>
    <property type="match status" value="1"/>
</dbReference>
<comment type="subcellular location">
    <subcellularLocation>
        <location evidence="1">Mitochondrion</location>
    </subcellularLocation>
</comment>
<dbReference type="GO" id="GO:0004830">
    <property type="term" value="F:tryptophan-tRNA ligase activity"/>
    <property type="evidence" value="ECO:0007669"/>
    <property type="project" value="UniProtKB-EC"/>
</dbReference>
<name>A0AA35SH27_GEOBA</name>
<evidence type="ECO:0000256" key="1">
    <source>
        <dbReference type="ARBA" id="ARBA00004173"/>
    </source>
</evidence>
<sequence>MAAQQRILTGMRPTGQLHLGHYLGALENWIQLQHEYECFFLIADYQAMGDHLDDIGLIQRSVLDVATDWLAVGIDPEESSFVIQSYVPEHAELTMFLSMLTPLNQHQKNPTLRAEIGQLESENQSVTLGFFNYPLSQVADILLPKAHLVPVGEDQVAHIEYTRDIARRFNRIYGEVFPMPRARVGRVPRLVGTDGRAKMSKSLNNAVYLADDPDTVKQRVRRMVTDTTGENPRLRPTDPGVVEYNPAFLYHDAFNDDADEVAELKERYTAGTVSDVEVKDRLSDALNRFLEPIRERRSWYAEHPDYVRDVLLAGTGRERVIARQTIEDVRQAMQVMYA</sequence>
<evidence type="ECO:0000256" key="4">
    <source>
        <dbReference type="ARBA" id="ARBA00022598"/>
    </source>
</evidence>
<evidence type="ECO:0000313" key="13">
    <source>
        <dbReference type="Proteomes" id="UP001174909"/>
    </source>
</evidence>
<comment type="similarity">
    <text evidence="2 11">Belongs to the class-I aminoacyl-tRNA synthetase family.</text>
</comment>
<dbReference type="InterPro" id="IPR014729">
    <property type="entry name" value="Rossmann-like_a/b/a_fold"/>
</dbReference>
<evidence type="ECO:0000313" key="12">
    <source>
        <dbReference type="EMBL" id="CAI8029028.1"/>
    </source>
</evidence>
<dbReference type="FunFam" id="1.10.240.10:FF:000005">
    <property type="entry name" value="Tryptophan--tRNA ligase"/>
    <property type="match status" value="1"/>
</dbReference>
<evidence type="ECO:0000256" key="10">
    <source>
        <dbReference type="ARBA" id="ARBA00049929"/>
    </source>
</evidence>
<protein>
    <recommendedName>
        <fullName evidence="3">tryptophan--tRNA ligase</fullName>
        <ecNumber evidence="3">6.1.1.2</ecNumber>
    </recommendedName>
    <alternativeName>
        <fullName evidence="9">Tryptophanyl-tRNA synthetase</fullName>
    </alternativeName>
</protein>